<dbReference type="InterPro" id="IPR002591">
    <property type="entry name" value="Phosphodiest/P_Trfase"/>
</dbReference>
<dbReference type="OrthoDB" id="9779267at2"/>
<reference evidence="1 2" key="1">
    <citation type="submission" date="2018-09" db="EMBL/GenBank/DDBJ databases">
        <title>Nesterenkonia natronophila sp. nov., an alkaliphilic actinobacteriume isolated from a soda lake, and emended description of the genus Nesterenkonia.</title>
        <authorList>
            <person name="Menes R.J."/>
            <person name="Iriarte A."/>
        </authorList>
    </citation>
    <scope>NUCLEOTIDE SEQUENCE [LARGE SCALE GENOMIC DNA]</scope>
    <source>
        <strain evidence="1 2">M8</strain>
    </source>
</reference>
<dbReference type="RefSeq" id="WP_119903297.1">
    <property type="nucleotide sequence ID" value="NZ_QYZP01000003.1"/>
</dbReference>
<dbReference type="InterPro" id="IPR017850">
    <property type="entry name" value="Alkaline_phosphatase_core_sf"/>
</dbReference>
<dbReference type="Pfam" id="PF01663">
    <property type="entry name" value="Phosphodiest"/>
    <property type="match status" value="1"/>
</dbReference>
<proteinExistence type="predicted"/>
<keyword evidence="2" id="KW-1185">Reference proteome</keyword>
<dbReference type="EMBL" id="QYZP01000003">
    <property type="protein sequence ID" value="RJN31230.1"/>
    <property type="molecule type" value="Genomic_DNA"/>
</dbReference>
<gene>
    <name evidence="1" type="ORF">D3250_10305</name>
</gene>
<dbReference type="GO" id="GO:0016787">
    <property type="term" value="F:hydrolase activity"/>
    <property type="evidence" value="ECO:0007669"/>
    <property type="project" value="UniProtKB-ARBA"/>
</dbReference>
<evidence type="ECO:0000313" key="2">
    <source>
        <dbReference type="Proteomes" id="UP000266615"/>
    </source>
</evidence>
<dbReference type="PANTHER" id="PTHR10151">
    <property type="entry name" value="ECTONUCLEOTIDE PYROPHOSPHATASE/PHOSPHODIESTERASE"/>
    <property type="match status" value="1"/>
</dbReference>
<dbReference type="SUPFAM" id="SSF53649">
    <property type="entry name" value="Alkaline phosphatase-like"/>
    <property type="match status" value="1"/>
</dbReference>
<dbReference type="Gene3D" id="3.40.720.10">
    <property type="entry name" value="Alkaline Phosphatase, subunit A"/>
    <property type="match status" value="1"/>
</dbReference>
<protein>
    <submittedName>
        <fullName evidence="1">Alkaline phosphatase family protein</fullName>
    </submittedName>
</protein>
<dbReference type="AlphaFoldDB" id="A0A3A4F423"/>
<name>A0A3A4F423_9MICC</name>
<dbReference type="PANTHER" id="PTHR10151:SF120">
    <property type="entry name" value="BIS(5'-ADENOSYL)-TRIPHOSPHATASE"/>
    <property type="match status" value="1"/>
</dbReference>
<sequence>MSTNTMPEAPDNAGRHLRHVLTSTAAALGVRGFTNQLGIPPASIGVVVLADGLGDQLLAAHSGHARFLAGAWRCRSSARILDTGAPTTTASSLASLGTGLSPGQHGLVGYDVFAPDVGRVVNMLGQWDDDVDPLTWQPYPTVFEQTAASGAKVLTSSRPQFRDSALTRAALRGGEFAGAETLEQRFNLAAEWIRSKRPIPGSLQRGRPDPLMVYLYVDELDKTGHRAGAGSEPWIRMLEALDAAISRFSRQLSHDFGEQATVLLTADHGMVNISEDCRIDITGRADLLEGVSHTGGEPRFLHLYAENARYTEHVAAQWRAVFGDQAWVMTRQQAMEEGWFGKVDQRVLPRIGDVLVAVHGELALFHTERTGDAPLKMVGQHGSLTEAERRVPLLELTARSLGG</sequence>
<organism evidence="1 2">
    <name type="scientific">Nesterenkonia natronophila</name>
    <dbReference type="NCBI Taxonomy" id="2174932"/>
    <lineage>
        <taxon>Bacteria</taxon>
        <taxon>Bacillati</taxon>
        <taxon>Actinomycetota</taxon>
        <taxon>Actinomycetes</taxon>
        <taxon>Micrococcales</taxon>
        <taxon>Micrococcaceae</taxon>
        <taxon>Nesterenkonia</taxon>
    </lineage>
</organism>
<accession>A0A3A4F423</accession>
<evidence type="ECO:0000313" key="1">
    <source>
        <dbReference type="EMBL" id="RJN31230.1"/>
    </source>
</evidence>
<dbReference type="Proteomes" id="UP000266615">
    <property type="component" value="Unassembled WGS sequence"/>
</dbReference>
<comment type="caution">
    <text evidence="1">The sequence shown here is derived from an EMBL/GenBank/DDBJ whole genome shotgun (WGS) entry which is preliminary data.</text>
</comment>